<dbReference type="Proteomes" id="UP000282028">
    <property type="component" value="Unassembled WGS sequence"/>
</dbReference>
<feature type="compositionally biased region" description="Polar residues" evidence="1">
    <location>
        <begin position="77"/>
        <end position="89"/>
    </location>
</feature>
<feature type="compositionally biased region" description="Pro residues" evidence="1">
    <location>
        <begin position="64"/>
        <end position="75"/>
    </location>
</feature>
<keyword evidence="5" id="KW-1185">Reference proteome</keyword>
<accession>A0A3M8C8N0</accession>
<dbReference type="AlphaFoldDB" id="A0A3M8C8N0"/>
<dbReference type="EMBL" id="RHHR01000027">
    <property type="protein sequence ID" value="RNB71998.1"/>
    <property type="molecule type" value="Genomic_DNA"/>
</dbReference>
<reference evidence="4 5" key="1">
    <citation type="submission" date="2018-10" db="EMBL/GenBank/DDBJ databases">
        <title>Phylogenomics of Brevibacillus.</title>
        <authorList>
            <person name="Dunlap C."/>
        </authorList>
    </citation>
    <scope>NUCLEOTIDE SEQUENCE [LARGE SCALE GENOMIC DNA]</scope>
    <source>
        <strain evidence="4 5">JCM 12215</strain>
    </source>
</reference>
<sequence>MLRKIAAIIVLFFFCLSVVPLAHAADVWSDGDWQLGSPTNQQPSTQNPENPYTELWSENLWQDNPPPNSPTPPPNNGLWSENLWQDNPPSTSPSPQMPVSVPDGIHAPKQPTLLQPAVSPVIENGKILIPARDVLEPLGVELQFDPIKQLLTFRKENTIVHLILNNDMAMVNGNMVKLEAAAKIVNGHTFIPLHLLPQALQYKVDFETTTTKVTIDEWLYFYLDASKANAVPVQTQPINQTSSFVGNWSIWIPGGFATTGTTTHGDGSKTITQEYSKGAQGYTLSILANGTYSWQTTGGTITGQWKAEPDGRIVLLKAKYEFDWYVSKINENEIKFYSFGMEEYGTRIK</sequence>
<protein>
    <submittedName>
        <fullName evidence="4">Copper amine oxidase N-terminal domain-containing protein</fullName>
    </submittedName>
</protein>
<evidence type="ECO:0000259" key="3">
    <source>
        <dbReference type="Pfam" id="PF07833"/>
    </source>
</evidence>
<dbReference type="RefSeq" id="WP_122909725.1">
    <property type="nucleotide sequence ID" value="NZ_CBCSBE010000006.1"/>
</dbReference>
<dbReference type="InterPro" id="IPR036582">
    <property type="entry name" value="Mao_N_sf"/>
</dbReference>
<evidence type="ECO:0000256" key="2">
    <source>
        <dbReference type="SAM" id="SignalP"/>
    </source>
</evidence>
<evidence type="ECO:0000313" key="4">
    <source>
        <dbReference type="EMBL" id="RNB71998.1"/>
    </source>
</evidence>
<feature type="signal peptide" evidence="2">
    <location>
        <begin position="1"/>
        <end position="24"/>
    </location>
</feature>
<organism evidence="4 5">
    <name type="scientific">Brevibacillus invocatus</name>
    <dbReference type="NCBI Taxonomy" id="173959"/>
    <lineage>
        <taxon>Bacteria</taxon>
        <taxon>Bacillati</taxon>
        <taxon>Bacillota</taxon>
        <taxon>Bacilli</taxon>
        <taxon>Bacillales</taxon>
        <taxon>Paenibacillaceae</taxon>
        <taxon>Brevibacillus</taxon>
    </lineage>
</organism>
<keyword evidence="2" id="KW-0732">Signal</keyword>
<gene>
    <name evidence="4" type="ORF">EDM52_14685</name>
</gene>
<name>A0A3M8C8N0_9BACL</name>
<evidence type="ECO:0000313" key="5">
    <source>
        <dbReference type="Proteomes" id="UP000282028"/>
    </source>
</evidence>
<dbReference type="OrthoDB" id="9778320at2"/>
<dbReference type="InterPro" id="IPR012854">
    <property type="entry name" value="Cu_amine_oxidase-like_N"/>
</dbReference>
<proteinExistence type="predicted"/>
<feature type="chain" id="PRO_5018045017" evidence="2">
    <location>
        <begin position="25"/>
        <end position="349"/>
    </location>
</feature>
<feature type="region of interest" description="Disordered" evidence="1">
    <location>
        <begin position="58"/>
        <end position="98"/>
    </location>
</feature>
<dbReference type="Pfam" id="PF07833">
    <property type="entry name" value="Cu_amine_oxidN1"/>
    <property type="match status" value="1"/>
</dbReference>
<feature type="domain" description="Copper amine oxidase-like N-terminal" evidence="3">
    <location>
        <begin position="115"/>
        <end position="215"/>
    </location>
</feature>
<comment type="caution">
    <text evidence="4">The sequence shown here is derived from an EMBL/GenBank/DDBJ whole genome shotgun (WGS) entry which is preliminary data.</text>
</comment>
<evidence type="ECO:0000256" key="1">
    <source>
        <dbReference type="SAM" id="MobiDB-lite"/>
    </source>
</evidence>
<dbReference type="SUPFAM" id="SSF55383">
    <property type="entry name" value="Copper amine oxidase, domain N"/>
    <property type="match status" value="1"/>
</dbReference>
<dbReference type="Gene3D" id="3.30.457.10">
    <property type="entry name" value="Copper amine oxidase-like, N-terminal domain"/>
    <property type="match status" value="1"/>
</dbReference>